<dbReference type="RefSeq" id="WP_162362540.1">
    <property type="nucleotide sequence ID" value="NZ_CP047591.1"/>
</dbReference>
<dbReference type="AlphaFoldDB" id="A0A6P1MHW8"/>
<organism evidence="2 3">
    <name type="scientific">Aminipila terrae</name>
    <dbReference type="NCBI Taxonomy" id="2697030"/>
    <lineage>
        <taxon>Bacteria</taxon>
        <taxon>Bacillati</taxon>
        <taxon>Bacillota</taxon>
        <taxon>Clostridia</taxon>
        <taxon>Peptostreptococcales</taxon>
        <taxon>Anaerovoracaceae</taxon>
        <taxon>Aminipila</taxon>
    </lineage>
</organism>
<dbReference type="PANTHER" id="PTHR39201">
    <property type="entry name" value="EXPORTED PROTEIN-RELATED"/>
    <property type="match status" value="1"/>
</dbReference>
<sequence length="162" mass="17597">MKSIVVFYSLEGNCKLIGNTIAEAAHSDILELKLRKPVPVKGPMKFLAGGGSVMKKSSPELTTVIPDLSDYQLIFIGAPVWAGSFAPAIRTFASSARLENKKMCFFTCCAGGPTEKCISDMKSLFEGNLFISDISFVNPATKDTKSCLNKVRDWVSGLTEDF</sequence>
<proteinExistence type="predicted"/>
<name>A0A6P1MHW8_9FIRM</name>
<dbReference type="GO" id="GO:0010181">
    <property type="term" value="F:FMN binding"/>
    <property type="evidence" value="ECO:0007669"/>
    <property type="project" value="InterPro"/>
</dbReference>
<evidence type="ECO:0000313" key="2">
    <source>
        <dbReference type="EMBL" id="QHI72773.1"/>
    </source>
</evidence>
<dbReference type="Proteomes" id="UP000463883">
    <property type="component" value="Chromosome"/>
</dbReference>
<accession>A0A6P1MHW8</accession>
<gene>
    <name evidence="2" type="ORF">Ami3637_10470</name>
</gene>
<dbReference type="PANTHER" id="PTHR39201:SF1">
    <property type="entry name" value="FLAVODOXIN-LIKE DOMAIN-CONTAINING PROTEIN"/>
    <property type="match status" value="1"/>
</dbReference>
<dbReference type="Pfam" id="PF12682">
    <property type="entry name" value="Flavodoxin_4"/>
    <property type="match status" value="1"/>
</dbReference>
<dbReference type="GO" id="GO:0016651">
    <property type="term" value="F:oxidoreductase activity, acting on NAD(P)H"/>
    <property type="evidence" value="ECO:0007669"/>
    <property type="project" value="UniProtKB-ARBA"/>
</dbReference>
<feature type="domain" description="Flavodoxin-like" evidence="1">
    <location>
        <begin position="2"/>
        <end position="138"/>
    </location>
</feature>
<dbReference type="InterPro" id="IPR029039">
    <property type="entry name" value="Flavoprotein-like_sf"/>
</dbReference>
<dbReference type="SUPFAM" id="SSF52218">
    <property type="entry name" value="Flavoproteins"/>
    <property type="match status" value="1"/>
</dbReference>
<reference evidence="2 3" key="1">
    <citation type="submission" date="2020-01" db="EMBL/GenBank/DDBJ databases">
        <title>Genomic analysis of Aminipila sp. CBA3637.</title>
        <authorList>
            <person name="Kim Y.B."/>
            <person name="Roh S.W."/>
        </authorList>
    </citation>
    <scope>NUCLEOTIDE SEQUENCE [LARGE SCALE GENOMIC DNA]</scope>
    <source>
        <strain evidence="2 3">CBA3637</strain>
    </source>
</reference>
<evidence type="ECO:0000313" key="3">
    <source>
        <dbReference type="Proteomes" id="UP000463883"/>
    </source>
</evidence>
<dbReference type="EMBL" id="CP047591">
    <property type="protein sequence ID" value="QHI72773.1"/>
    <property type="molecule type" value="Genomic_DNA"/>
</dbReference>
<evidence type="ECO:0000259" key="1">
    <source>
        <dbReference type="Pfam" id="PF12682"/>
    </source>
</evidence>
<protein>
    <submittedName>
        <fullName evidence="2">Flavodoxin</fullName>
    </submittedName>
</protein>
<dbReference type="Gene3D" id="3.40.50.360">
    <property type="match status" value="1"/>
</dbReference>
<dbReference type="InterPro" id="IPR008254">
    <property type="entry name" value="Flavodoxin/NO_synth"/>
</dbReference>
<dbReference type="KEGG" id="amic:Ami3637_10470"/>
<keyword evidence="3" id="KW-1185">Reference proteome</keyword>